<dbReference type="EMBL" id="CP022203">
    <property type="protein sequence ID" value="ATB44992.1"/>
    <property type="molecule type" value="Genomic_DNA"/>
</dbReference>
<reference evidence="2 3" key="1">
    <citation type="submission" date="2017-06" db="EMBL/GenBank/DDBJ databases">
        <title>Sequencing and comparative analysis of myxobacterial genomes.</title>
        <authorList>
            <person name="Rupp O."/>
            <person name="Goesmann A."/>
            <person name="Sogaard-Andersen L."/>
        </authorList>
    </citation>
    <scope>NUCLEOTIDE SEQUENCE [LARGE SCALE GENOMIC DNA]</scope>
    <source>
        <strain evidence="2 3">DSM 14697</strain>
    </source>
</reference>
<organism evidence="2 3">
    <name type="scientific">Corallococcus macrosporus DSM 14697</name>
    <dbReference type="NCBI Taxonomy" id="1189310"/>
    <lineage>
        <taxon>Bacteria</taxon>
        <taxon>Pseudomonadati</taxon>
        <taxon>Myxococcota</taxon>
        <taxon>Myxococcia</taxon>
        <taxon>Myxococcales</taxon>
        <taxon>Cystobacterineae</taxon>
        <taxon>Myxococcaceae</taxon>
        <taxon>Corallococcus</taxon>
    </lineage>
</organism>
<dbReference type="KEGG" id="mmas:MYMAC_000575"/>
<keyword evidence="3" id="KW-1185">Reference proteome</keyword>
<dbReference type="OrthoDB" id="5502188at2"/>
<feature type="domain" description="DUSAM" evidence="1">
    <location>
        <begin position="6"/>
        <end position="122"/>
    </location>
</feature>
<dbReference type="RefSeq" id="WP_013936296.1">
    <property type="nucleotide sequence ID" value="NZ_CP022203.1"/>
</dbReference>
<sequence>MPETLDWDPIRALARRVLREGAPLALTDEVRALLVRSAREVAISDAVASHALSSEDEALDLLREISRRIRDGSARISDALNRMYQHKEAGDFDSARQEMREVLAVEVVPLYRDIAEGQLEDLADEP</sequence>
<accession>A0A250JNC6</accession>
<name>A0A250JNC6_9BACT</name>
<dbReference type="AlphaFoldDB" id="A0A250JNC6"/>
<dbReference type="Proteomes" id="UP000217343">
    <property type="component" value="Chromosome"/>
</dbReference>
<proteinExistence type="predicted"/>
<evidence type="ECO:0000259" key="1">
    <source>
        <dbReference type="Pfam" id="PF09543"/>
    </source>
</evidence>
<evidence type="ECO:0000313" key="2">
    <source>
        <dbReference type="EMBL" id="ATB44992.1"/>
    </source>
</evidence>
<protein>
    <recommendedName>
        <fullName evidence="1">DUSAM domain-containing protein</fullName>
    </recommendedName>
</protein>
<gene>
    <name evidence="2" type="ORF">MYMAC_000575</name>
</gene>
<evidence type="ECO:0000313" key="3">
    <source>
        <dbReference type="Proteomes" id="UP000217343"/>
    </source>
</evidence>
<dbReference type="Pfam" id="PF09543">
    <property type="entry name" value="DUF2379"/>
    <property type="match status" value="1"/>
</dbReference>
<dbReference type="NCBIfam" id="TIGR02267">
    <property type="entry name" value="DUSAM domain"/>
    <property type="match status" value="1"/>
</dbReference>
<dbReference type="InterPro" id="IPR011753">
    <property type="entry name" value="DUSAM_dom"/>
</dbReference>